<comment type="catalytic activity">
    <reaction evidence="3">
        <text>adenosine 5'-phosphoramidate + H2O = NH4(+) + AMP</text>
        <dbReference type="Rhea" id="RHEA:67916"/>
        <dbReference type="ChEBI" id="CHEBI:15377"/>
        <dbReference type="ChEBI" id="CHEBI:28938"/>
        <dbReference type="ChEBI" id="CHEBI:57890"/>
        <dbReference type="ChEBI" id="CHEBI:456215"/>
    </reaction>
</comment>
<reference evidence="5" key="1">
    <citation type="submission" date="2020-04" db="EMBL/GenBank/DDBJ databases">
        <authorList>
            <person name="Neveu A P."/>
        </authorList>
    </citation>
    <scope>NUCLEOTIDE SEQUENCE</scope>
    <source>
        <tissue evidence="5">Whole embryo</tissue>
    </source>
</reference>
<dbReference type="PANTHER" id="PTHR12486">
    <property type="entry name" value="APRATAXIN-RELATED"/>
    <property type="match status" value="1"/>
</dbReference>
<keyword evidence="2" id="KW-0378">Hydrolase</keyword>
<evidence type="ECO:0000313" key="5">
    <source>
        <dbReference type="EMBL" id="CAB3252919.1"/>
    </source>
</evidence>
<evidence type="ECO:0000256" key="4">
    <source>
        <dbReference type="ARBA" id="ARBA00025764"/>
    </source>
</evidence>
<gene>
    <name evidence="5" type="primary">Hint3-002</name>
</gene>
<dbReference type="Pfam" id="PF11969">
    <property type="entry name" value="DcpS_C"/>
    <property type="match status" value="1"/>
</dbReference>
<evidence type="ECO:0000256" key="3">
    <source>
        <dbReference type="ARBA" id="ARBA00024472"/>
    </source>
</evidence>
<dbReference type="EMBL" id="LR785760">
    <property type="protein sequence ID" value="CAB3252919.1"/>
    <property type="molecule type" value="mRNA"/>
</dbReference>
<comment type="similarity">
    <text evidence="4">Belongs to the HINT family.</text>
</comment>
<dbReference type="InterPro" id="IPR036265">
    <property type="entry name" value="HIT-like_sf"/>
</dbReference>
<evidence type="ECO:0000256" key="2">
    <source>
        <dbReference type="ARBA" id="ARBA00022801"/>
    </source>
</evidence>
<proteinExistence type="evidence at transcript level"/>
<accession>A0A6F9DDZ1</accession>
<dbReference type="PANTHER" id="PTHR12486:SF5">
    <property type="entry name" value="ADENOSINE 5'-MONOPHOSPHORAMIDASE HINT3"/>
    <property type="match status" value="1"/>
</dbReference>
<dbReference type="Gene3D" id="3.30.428.10">
    <property type="entry name" value="HIT-like"/>
    <property type="match status" value="1"/>
</dbReference>
<dbReference type="AlphaFoldDB" id="A0A6F9DDZ1"/>
<dbReference type="SUPFAM" id="SSF54197">
    <property type="entry name" value="HIT-like"/>
    <property type="match status" value="1"/>
</dbReference>
<keyword evidence="1" id="KW-0547">Nucleotide-binding</keyword>
<name>A0A6F9DDZ1_9ASCI</name>
<evidence type="ECO:0000256" key="1">
    <source>
        <dbReference type="ARBA" id="ARBA00022741"/>
    </source>
</evidence>
<dbReference type="GO" id="GO:0000166">
    <property type="term" value="F:nucleotide binding"/>
    <property type="evidence" value="ECO:0007669"/>
    <property type="project" value="UniProtKB-KW"/>
</dbReference>
<dbReference type="GO" id="GO:0016787">
    <property type="term" value="F:hydrolase activity"/>
    <property type="evidence" value="ECO:0007669"/>
    <property type="project" value="UniProtKB-KW"/>
</dbReference>
<sequence length="168" mass="19752">MDTEGQKDYEANCDFCAIVKELNNPSEANEHEHKNVREVLRFNETLAVIKDHRPTIEHHYLVIPRWHVGNPKTLSTDNNHINLILQMLDFGKEFLESCGWFSNEEVSMNDARFGFHYPPFISEEHLHLHVLYPASEITSRKYKEDSWFFVTPAQLIETIRKKTKQVKA</sequence>
<organism evidence="5">
    <name type="scientific">Phallusia mammillata</name>
    <dbReference type="NCBI Taxonomy" id="59560"/>
    <lineage>
        <taxon>Eukaryota</taxon>
        <taxon>Metazoa</taxon>
        <taxon>Chordata</taxon>
        <taxon>Tunicata</taxon>
        <taxon>Ascidiacea</taxon>
        <taxon>Phlebobranchia</taxon>
        <taxon>Ascidiidae</taxon>
        <taxon>Phallusia</taxon>
    </lineage>
</organism>
<protein>
    <submittedName>
        <fullName evidence="5">Histidine triad nucleotide-binding protein 3-like</fullName>
    </submittedName>
</protein>